<organism evidence="2">
    <name type="scientific">freshwater metagenome</name>
    <dbReference type="NCBI Taxonomy" id="449393"/>
    <lineage>
        <taxon>unclassified sequences</taxon>
        <taxon>metagenomes</taxon>
        <taxon>ecological metagenomes</taxon>
    </lineage>
</organism>
<keyword evidence="1" id="KW-1133">Transmembrane helix</keyword>
<feature type="transmembrane region" description="Helical" evidence="1">
    <location>
        <begin position="80"/>
        <end position="99"/>
    </location>
</feature>
<feature type="transmembrane region" description="Helical" evidence="1">
    <location>
        <begin position="6"/>
        <end position="27"/>
    </location>
</feature>
<sequence length="129" mass="13488">MNLVTLGSWVAIIAFSAISLFQIALIAGAPWGEYAFGGAHKGKLPVSFRVGSAFTLALYIGIVGHYLAQAGVLTKFLDAGLNGIANWALVALNVFSLLANSLTQSQKEKTVWAPVAFVILLASLLVAIG</sequence>
<evidence type="ECO:0000313" key="2">
    <source>
        <dbReference type="EMBL" id="CAB4615237.1"/>
    </source>
</evidence>
<dbReference type="AlphaFoldDB" id="A0A6J6HQE7"/>
<gene>
    <name evidence="2" type="ORF">UFOPK1855_00652</name>
</gene>
<feature type="transmembrane region" description="Helical" evidence="1">
    <location>
        <begin position="111"/>
        <end position="128"/>
    </location>
</feature>
<feature type="transmembrane region" description="Helical" evidence="1">
    <location>
        <begin position="48"/>
        <end position="68"/>
    </location>
</feature>
<protein>
    <submittedName>
        <fullName evidence="2">Unannotated protein</fullName>
    </submittedName>
</protein>
<reference evidence="2" key="1">
    <citation type="submission" date="2020-05" db="EMBL/GenBank/DDBJ databases">
        <authorList>
            <person name="Chiriac C."/>
            <person name="Salcher M."/>
            <person name="Ghai R."/>
            <person name="Kavagutti S V."/>
        </authorList>
    </citation>
    <scope>NUCLEOTIDE SEQUENCE</scope>
</reference>
<dbReference type="EMBL" id="CAEZUW010000096">
    <property type="protein sequence ID" value="CAB4615237.1"/>
    <property type="molecule type" value="Genomic_DNA"/>
</dbReference>
<keyword evidence="1" id="KW-0472">Membrane</keyword>
<keyword evidence="1" id="KW-0812">Transmembrane</keyword>
<proteinExistence type="predicted"/>
<evidence type="ECO:0000256" key="1">
    <source>
        <dbReference type="SAM" id="Phobius"/>
    </source>
</evidence>
<name>A0A6J6HQE7_9ZZZZ</name>
<accession>A0A6J6HQE7</accession>